<gene>
    <name evidence="2" type="ORF">OXX778_LOCUS8037</name>
</gene>
<comment type="caution">
    <text evidence="2">The sequence shown here is derived from an EMBL/GenBank/DDBJ whole genome shotgun (WGS) entry which is preliminary data.</text>
</comment>
<reference evidence="2" key="1">
    <citation type="submission" date="2021-02" db="EMBL/GenBank/DDBJ databases">
        <authorList>
            <person name="Nowell W R."/>
        </authorList>
    </citation>
    <scope>NUCLEOTIDE SEQUENCE</scope>
    <source>
        <strain evidence="2">Ploen Becks lab</strain>
    </source>
</reference>
<proteinExistence type="predicted"/>
<name>A0A813V6T9_9BILA</name>
<evidence type="ECO:0000313" key="2">
    <source>
        <dbReference type="EMBL" id="CAF0832421.1"/>
    </source>
</evidence>
<evidence type="ECO:0008006" key="4">
    <source>
        <dbReference type="Google" id="ProtNLM"/>
    </source>
</evidence>
<organism evidence="2 3">
    <name type="scientific">Brachionus calyciflorus</name>
    <dbReference type="NCBI Taxonomy" id="104777"/>
    <lineage>
        <taxon>Eukaryota</taxon>
        <taxon>Metazoa</taxon>
        <taxon>Spiralia</taxon>
        <taxon>Gnathifera</taxon>
        <taxon>Rotifera</taxon>
        <taxon>Eurotatoria</taxon>
        <taxon>Monogononta</taxon>
        <taxon>Pseudotrocha</taxon>
        <taxon>Ploima</taxon>
        <taxon>Brachionidae</taxon>
        <taxon>Brachionus</taxon>
    </lineage>
</organism>
<protein>
    <recommendedName>
        <fullName evidence="4">Transmembrane protein</fullName>
    </recommendedName>
</protein>
<dbReference type="Proteomes" id="UP000663879">
    <property type="component" value="Unassembled WGS sequence"/>
</dbReference>
<dbReference type="EMBL" id="CAJNOC010001074">
    <property type="protein sequence ID" value="CAF0832421.1"/>
    <property type="molecule type" value="Genomic_DNA"/>
</dbReference>
<keyword evidence="1" id="KW-0472">Membrane</keyword>
<feature type="transmembrane region" description="Helical" evidence="1">
    <location>
        <begin position="85"/>
        <end position="103"/>
    </location>
</feature>
<keyword evidence="1" id="KW-0812">Transmembrane</keyword>
<feature type="transmembrane region" description="Helical" evidence="1">
    <location>
        <begin position="53"/>
        <end position="73"/>
    </location>
</feature>
<keyword evidence="1" id="KW-1133">Transmembrane helix</keyword>
<accession>A0A813V6T9</accession>
<evidence type="ECO:0000313" key="3">
    <source>
        <dbReference type="Proteomes" id="UP000663879"/>
    </source>
</evidence>
<feature type="transmembrane region" description="Helical" evidence="1">
    <location>
        <begin position="21"/>
        <end position="41"/>
    </location>
</feature>
<sequence>MNDKFREKTIQEKISKGGKSVTLRTLFLAGFGGGILAFYSIEYAQKNEKVAKFAAFVLFPYGALMGQYAISHYKRSYDQPLRKFSLFQGLMGAFTSCMAYNQIRHFLIMQNKKE</sequence>
<evidence type="ECO:0000256" key="1">
    <source>
        <dbReference type="SAM" id="Phobius"/>
    </source>
</evidence>
<dbReference type="AlphaFoldDB" id="A0A813V6T9"/>
<keyword evidence="3" id="KW-1185">Reference proteome</keyword>